<evidence type="ECO:0000256" key="1">
    <source>
        <dbReference type="ARBA" id="ARBA00022942"/>
    </source>
</evidence>
<dbReference type="GO" id="GO:0051603">
    <property type="term" value="P:proteolysis involved in protein catabolic process"/>
    <property type="evidence" value="ECO:0007669"/>
    <property type="project" value="InterPro"/>
</dbReference>
<keyword evidence="3" id="KW-1185">Reference proteome</keyword>
<dbReference type="InterPro" id="IPR001353">
    <property type="entry name" value="Proteasome_sua/b"/>
</dbReference>
<dbReference type="InterPro" id="IPR050115">
    <property type="entry name" value="Proteasome_alpha"/>
</dbReference>
<dbReference type="Pfam" id="PF00227">
    <property type="entry name" value="Proteasome"/>
    <property type="match status" value="1"/>
</dbReference>
<comment type="caution">
    <text evidence="2">The sequence shown here is derived from an EMBL/GenBank/DDBJ whole genome shotgun (WGS) entry which is preliminary data.</text>
</comment>
<evidence type="ECO:0000313" key="2">
    <source>
        <dbReference type="EMBL" id="KAF9763945.1"/>
    </source>
</evidence>
<evidence type="ECO:0000313" key="3">
    <source>
        <dbReference type="Proteomes" id="UP000740883"/>
    </source>
</evidence>
<proteinExistence type="predicted"/>
<dbReference type="GO" id="GO:0005839">
    <property type="term" value="C:proteasome core complex"/>
    <property type="evidence" value="ECO:0007669"/>
    <property type="project" value="InterPro"/>
</dbReference>
<dbReference type="Gene3D" id="3.60.20.10">
    <property type="entry name" value="Glutamine Phosphoribosylpyrophosphate, subunit 1, domain 1"/>
    <property type="match status" value="1"/>
</dbReference>
<dbReference type="SUPFAM" id="SSF56235">
    <property type="entry name" value="N-terminal nucleophile aminohydrolases (Ntn hydrolases)"/>
    <property type="match status" value="1"/>
</dbReference>
<dbReference type="PANTHER" id="PTHR11599">
    <property type="entry name" value="PROTEASOME SUBUNIT ALPHA/BETA"/>
    <property type="match status" value="1"/>
</dbReference>
<dbReference type="InterPro" id="IPR029055">
    <property type="entry name" value="Ntn_hydrolases_N"/>
</dbReference>
<sequence>MAWITDYKNHIIFNPEGKIKQMEFISNTTSLGNTVLALNNKKTGVFITHNERRCKLAEKQKKIFKINDYTLFSFSGITNDGLNIVDYLIDRSVHEKVIKERKIHPIHVFDDFVAETVARTVANDSRLFAIDGLLMTVHDGVRLVLYEPVGTVKEVRGMSIGNRCQSCRTVLESECLNFENMNLQELVRVGIKALRNAYPEPGVLTRENVDIWVLDESDGAYHIDSQTYLD</sequence>
<dbReference type="AlphaFoldDB" id="A0A9P6GZW1"/>
<gene>
    <name evidence="2" type="primary">PRE5</name>
    <name evidence="2" type="ORF">NGRA_0950</name>
</gene>
<dbReference type="OrthoDB" id="431557at2759"/>
<name>A0A9P6GZW1_9MICR</name>
<dbReference type="EMBL" id="SBJO01000047">
    <property type="protein sequence ID" value="KAF9763945.1"/>
    <property type="molecule type" value="Genomic_DNA"/>
</dbReference>
<reference evidence="2 3" key="1">
    <citation type="journal article" date="2020" name="Genome Biol. Evol.">
        <title>Comparative genomics of strictly vertically transmitted, feminizing microsporidia endosymbionts of amphipod crustaceans.</title>
        <authorList>
            <person name="Cormier A."/>
            <person name="Chebbi M.A."/>
            <person name="Giraud I."/>
            <person name="Wattier R."/>
            <person name="Teixeira M."/>
            <person name="Gilbert C."/>
            <person name="Rigaud T."/>
            <person name="Cordaux R."/>
        </authorList>
    </citation>
    <scope>NUCLEOTIDE SEQUENCE [LARGE SCALE GENOMIC DNA]</scope>
    <source>
        <strain evidence="2 3">Ou3-Ou53</strain>
    </source>
</reference>
<accession>A0A9P6GZW1</accession>
<protein>
    <submittedName>
        <fullName evidence="2">Proteasome subunit alpha type-6</fullName>
    </submittedName>
</protein>
<keyword evidence="1 2" id="KW-0647">Proteasome</keyword>
<dbReference type="Proteomes" id="UP000740883">
    <property type="component" value="Unassembled WGS sequence"/>
</dbReference>
<organism evidence="2 3">
    <name type="scientific">Nosema granulosis</name>
    <dbReference type="NCBI Taxonomy" id="83296"/>
    <lineage>
        <taxon>Eukaryota</taxon>
        <taxon>Fungi</taxon>
        <taxon>Fungi incertae sedis</taxon>
        <taxon>Microsporidia</taxon>
        <taxon>Nosematidae</taxon>
        <taxon>Nosema</taxon>
    </lineage>
</organism>